<protein>
    <submittedName>
        <fullName evidence="2">Uncharacterized protein</fullName>
    </submittedName>
</protein>
<keyword evidence="3" id="KW-1185">Reference proteome</keyword>
<dbReference type="EMBL" id="JAVDPF010000011">
    <property type="protein sequence ID" value="KAL1878920.1"/>
    <property type="molecule type" value="Genomic_DNA"/>
</dbReference>
<name>A0ABR3XSF3_9EURO</name>
<gene>
    <name evidence="2" type="ORF">Plec18167_004215</name>
</gene>
<feature type="region of interest" description="Disordered" evidence="1">
    <location>
        <begin position="116"/>
        <end position="192"/>
    </location>
</feature>
<evidence type="ECO:0000313" key="2">
    <source>
        <dbReference type="EMBL" id="KAL1878920.1"/>
    </source>
</evidence>
<feature type="region of interest" description="Disordered" evidence="1">
    <location>
        <begin position="1"/>
        <end position="27"/>
    </location>
</feature>
<feature type="region of interest" description="Disordered" evidence="1">
    <location>
        <begin position="50"/>
        <end position="69"/>
    </location>
</feature>
<dbReference type="Proteomes" id="UP001583193">
    <property type="component" value="Unassembled WGS sequence"/>
</dbReference>
<organism evidence="2 3">
    <name type="scientific">Paecilomyces lecythidis</name>
    <dbReference type="NCBI Taxonomy" id="3004212"/>
    <lineage>
        <taxon>Eukaryota</taxon>
        <taxon>Fungi</taxon>
        <taxon>Dikarya</taxon>
        <taxon>Ascomycota</taxon>
        <taxon>Pezizomycotina</taxon>
        <taxon>Eurotiomycetes</taxon>
        <taxon>Eurotiomycetidae</taxon>
        <taxon>Eurotiales</taxon>
        <taxon>Thermoascaceae</taxon>
        <taxon>Paecilomyces</taxon>
    </lineage>
</organism>
<proteinExistence type="predicted"/>
<comment type="caution">
    <text evidence="2">The sequence shown here is derived from an EMBL/GenBank/DDBJ whole genome shotgun (WGS) entry which is preliminary data.</text>
</comment>
<evidence type="ECO:0000256" key="1">
    <source>
        <dbReference type="SAM" id="MobiDB-lite"/>
    </source>
</evidence>
<sequence>MKSSKALNPHTAPHTSMAMAKPPSPSHFLYVPAGSMASRRDIEQSSYCTTPALSQGERTPPCGQATYHPEDELSLDDALRERLLKDKTHGGLERVVLLEPNERKENTTTMKEINVEQAGISAKDRADTINARASSSSSPEHSQREAEAGGKEQPDTDTDTDTDTNAKGHFKGSIVQSASIDIISIPPDQNAR</sequence>
<evidence type="ECO:0000313" key="3">
    <source>
        <dbReference type="Proteomes" id="UP001583193"/>
    </source>
</evidence>
<accession>A0ABR3XSF3</accession>
<feature type="compositionally biased region" description="Basic and acidic residues" evidence="1">
    <location>
        <begin position="141"/>
        <end position="154"/>
    </location>
</feature>
<feature type="compositionally biased region" description="Low complexity" evidence="1">
    <location>
        <begin position="179"/>
        <end position="192"/>
    </location>
</feature>
<reference evidence="2 3" key="1">
    <citation type="journal article" date="2024" name="IMA Fungus">
        <title>IMA Genome - F19 : A genome assembly and annotation guide to empower mycologists, including annotated draft genome sequences of Ceratocystis pirilliformis, Diaporthe australafricana, Fusarium ophioides, Paecilomyces lecythidis, and Sporothrix stenoceras.</title>
        <authorList>
            <person name="Aylward J."/>
            <person name="Wilson A.M."/>
            <person name="Visagie C.M."/>
            <person name="Spraker J."/>
            <person name="Barnes I."/>
            <person name="Buitendag C."/>
            <person name="Ceriani C."/>
            <person name="Del Mar Angel L."/>
            <person name="du Plessis D."/>
            <person name="Fuchs T."/>
            <person name="Gasser K."/>
            <person name="Kramer D."/>
            <person name="Li W."/>
            <person name="Munsamy K."/>
            <person name="Piso A."/>
            <person name="Price J.L."/>
            <person name="Sonnekus B."/>
            <person name="Thomas C."/>
            <person name="van der Nest A."/>
            <person name="van Dijk A."/>
            <person name="van Heerden A."/>
            <person name="van Vuuren N."/>
            <person name="Yilmaz N."/>
            <person name="Duong T.A."/>
            <person name="van der Merwe N.A."/>
            <person name="Wingfield M.J."/>
            <person name="Wingfield B.D."/>
        </authorList>
    </citation>
    <scope>NUCLEOTIDE SEQUENCE [LARGE SCALE GENOMIC DNA]</scope>
    <source>
        <strain evidence="2 3">CMW 18167</strain>
    </source>
</reference>